<dbReference type="GO" id="GO:0022857">
    <property type="term" value="F:transmembrane transporter activity"/>
    <property type="evidence" value="ECO:0007669"/>
    <property type="project" value="InterPro"/>
</dbReference>
<dbReference type="EMBL" id="CP006734">
    <property type="protein sequence ID" value="AGW41923.1"/>
    <property type="molecule type" value="Genomic_DNA"/>
</dbReference>
<dbReference type="NCBIfam" id="TIGR00711">
    <property type="entry name" value="efflux_EmrB"/>
    <property type="match status" value="1"/>
</dbReference>
<evidence type="ECO:0000256" key="2">
    <source>
        <dbReference type="ARBA" id="ARBA00008537"/>
    </source>
</evidence>
<name>U3PED2_LEIXC</name>
<keyword evidence="12" id="KW-1185">Reference proteome</keyword>
<dbReference type="HOGENOM" id="CLU_517577_0_0_11"/>
<evidence type="ECO:0000259" key="10">
    <source>
        <dbReference type="PROSITE" id="PS50850"/>
    </source>
</evidence>
<keyword evidence="5 9" id="KW-0812">Transmembrane</keyword>
<feature type="region of interest" description="Disordered" evidence="8">
    <location>
        <begin position="1"/>
        <end position="24"/>
    </location>
</feature>
<dbReference type="RefSeq" id="WP_021755409.1">
    <property type="nucleotide sequence ID" value="NC_022438.1"/>
</dbReference>
<evidence type="ECO:0000256" key="4">
    <source>
        <dbReference type="ARBA" id="ARBA00022475"/>
    </source>
</evidence>
<dbReference type="AlphaFoldDB" id="U3PED2"/>
<feature type="transmembrane region" description="Helical" evidence="9">
    <location>
        <begin position="328"/>
        <end position="345"/>
    </location>
</feature>
<dbReference type="PATRIC" id="fig|1389489.3.peg.1832"/>
<dbReference type="STRING" id="1389489.O159_19040"/>
<accession>U3PED2</accession>
<feature type="transmembrane region" description="Helical" evidence="9">
    <location>
        <begin position="161"/>
        <end position="181"/>
    </location>
</feature>
<feature type="compositionally biased region" description="Pro residues" evidence="8">
    <location>
        <begin position="9"/>
        <end position="18"/>
    </location>
</feature>
<feature type="domain" description="Major facilitator superfamily (MFS) profile" evidence="10">
    <location>
        <begin position="33"/>
        <end position="526"/>
    </location>
</feature>
<evidence type="ECO:0000256" key="5">
    <source>
        <dbReference type="ARBA" id="ARBA00022692"/>
    </source>
</evidence>
<evidence type="ECO:0000256" key="3">
    <source>
        <dbReference type="ARBA" id="ARBA00022448"/>
    </source>
</evidence>
<gene>
    <name evidence="11" type="ORF">O159_19040</name>
</gene>
<feature type="transmembrane region" description="Helical" evidence="9">
    <location>
        <begin position="33"/>
        <end position="55"/>
    </location>
</feature>
<dbReference type="PROSITE" id="PS50850">
    <property type="entry name" value="MFS"/>
    <property type="match status" value="1"/>
</dbReference>
<feature type="transmembrane region" description="Helical" evidence="9">
    <location>
        <begin position="357"/>
        <end position="375"/>
    </location>
</feature>
<dbReference type="Gene3D" id="1.20.1250.20">
    <property type="entry name" value="MFS general substrate transporter like domains"/>
    <property type="match status" value="1"/>
</dbReference>
<feature type="transmembrane region" description="Helical" evidence="9">
    <location>
        <begin position="219"/>
        <end position="238"/>
    </location>
</feature>
<keyword evidence="4" id="KW-1003">Cell membrane</keyword>
<dbReference type="KEGG" id="lxy:O159_19040"/>
<dbReference type="InterPro" id="IPR004638">
    <property type="entry name" value="EmrB-like"/>
</dbReference>
<dbReference type="Proteomes" id="UP000016743">
    <property type="component" value="Chromosome"/>
</dbReference>
<dbReference type="PANTHER" id="PTHR42718">
    <property type="entry name" value="MAJOR FACILITATOR SUPERFAMILY MULTIDRUG TRANSPORTER MFSC"/>
    <property type="match status" value="1"/>
</dbReference>
<sequence length="526" mass="55642">MTEKTSPLTSPPTGPPATAPAAPAELSKRDSRVIWLLLAATFVVILNETIMTVALPKLMDDLRVDALAAQWLSTAFMLTMAVVIPITGFLLQRLSTRAVFIAALSLFSLGTLTAALAPGFAVLVGARVIQATGTAIMLPLLMTTLMTVVPPAKRGRTMGNVSIVISVAPAIGPAISGFILNYLAWRWIFLIVLPIALVMLLIGVKYVENVGETSRRRIDVLSVALSAFGFGGLVYGLTLSGESSGAGAGPVLWVSLAVGVVGLTAFVLRQLVLQRTDRALLDLRTFRSPLFTTAIAMMAVSMASLFGVIIVLPLYLQHVLRLDTLSTGLLLLPGGLVMGLAAPVVGRLYDRFGPQPLVAPGAILVRLVLWGLTMVTEHTPVSLLLIAHIAFKPRARADVHAAFHSGAGRGSAAPLLARLGDRRHRAAGRGRGGDSAADRLDVAADLESAPRRIAGRCGDRGRRARGLPRGGGHLAVRGGRVVLRAQARGRARRSGRALTRHRANPSDPGRRRPGAPEHCPRDIVAT</sequence>
<feature type="compositionally biased region" description="Basic and acidic residues" evidence="8">
    <location>
        <begin position="508"/>
        <end position="526"/>
    </location>
</feature>
<feature type="transmembrane region" description="Helical" evidence="9">
    <location>
        <begin position="128"/>
        <end position="149"/>
    </location>
</feature>
<evidence type="ECO:0000256" key="1">
    <source>
        <dbReference type="ARBA" id="ARBA00004651"/>
    </source>
</evidence>
<evidence type="ECO:0000313" key="11">
    <source>
        <dbReference type="EMBL" id="AGW41923.1"/>
    </source>
</evidence>
<keyword evidence="7 9" id="KW-0472">Membrane</keyword>
<evidence type="ECO:0000256" key="6">
    <source>
        <dbReference type="ARBA" id="ARBA00022989"/>
    </source>
</evidence>
<feature type="region of interest" description="Disordered" evidence="8">
    <location>
        <begin position="487"/>
        <end position="526"/>
    </location>
</feature>
<dbReference type="PRINTS" id="PR01036">
    <property type="entry name" value="TCRTETB"/>
</dbReference>
<feature type="transmembrane region" description="Helical" evidence="9">
    <location>
        <begin position="187"/>
        <end position="207"/>
    </location>
</feature>
<dbReference type="SUPFAM" id="SSF103473">
    <property type="entry name" value="MFS general substrate transporter"/>
    <property type="match status" value="1"/>
</dbReference>
<dbReference type="eggNOG" id="COG2814">
    <property type="taxonomic scope" value="Bacteria"/>
</dbReference>
<evidence type="ECO:0000256" key="9">
    <source>
        <dbReference type="SAM" id="Phobius"/>
    </source>
</evidence>
<evidence type="ECO:0000256" key="7">
    <source>
        <dbReference type="ARBA" id="ARBA00023136"/>
    </source>
</evidence>
<feature type="transmembrane region" description="Helical" evidence="9">
    <location>
        <begin position="289"/>
        <end position="316"/>
    </location>
</feature>
<keyword evidence="6 9" id="KW-1133">Transmembrane helix</keyword>
<feature type="transmembrane region" description="Helical" evidence="9">
    <location>
        <begin position="98"/>
        <end position="122"/>
    </location>
</feature>
<proteinExistence type="inferred from homology"/>
<reference evidence="11 12" key="1">
    <citation type="journal article" date="2013" name="Genome Announc.">
        <title>Complete Genome Sequence of Leifsonia xyli subsp. cynodontis Strain DSM46306, a Gram-Positive Bacterial Pathogen of Grasses.</title>
        <authorList>
            <person name="Monteiro-Vitorello C.B."/>
            <person name="Zerillo M.M."/>
            <person name="Van Sluys M.A."/>
            <person name="Camargo L.E."/>
            <person name="Kitajima J.P."/>
        </authorList>
    </citation>
    <scope>NUCLEOTIDE SEQUENCE [LARGE SCALE GENOMIC DNA]</scope>
    <source>
        <strain evidence="11 12">DSM 46306</strain>
    </source>
</reference>
<dbReference type="InterPro" id="IPR036259">
    <property type="entry name" value="MFS_trans_sf"/>
</dbReference>
<protein>
    <recommendedName>
        <fullName evidence="10">Major facilitator superfamily (MFS) profile domain-containing protein</fullName>
    </recommendedName>
</protein>
<organism evidence="11 12">
    <name type="scientific">Leifsonia xyli subsp. cynodontis DSM 46306</name>
    <dbReference type="NCBI Taxonomy" id="1389489"/>
    <lineage>
        <taxon>Bacteria</taxon>
        <taxon>Bacillati</taxon>
        <taxon>Actinomycetota</taxon>
        <taxon>Actinomycetes</taxon>
        <taxon>Micrococcales</taxon>
        <taxon>Microbacteriaceae</taxon>
        <taxon>Leifsonia</taxon>
    </lineage>
</organism>
<dbReference type="Pfam" id="PF07690">
    <property type="entry name" value="MFS_1"/>
    <property type="match status" value="1"/>
</dbReference>
<dbReference type="Gene3D" id="1.20.1720.10">
    <property type="entry name" value="Multidrug resistance protein D"/>
    <property type="match status" value="1"/>
</dbReference>
<comment type="subcellular location">
    <subcellularLocation>
        <location evidence="1">Cell membrane</location>
        <topology evidence="1">Multi-pass membrane protein</topology>
    </subcellularLocation>
</comment>
<feature type="compositionally biased region" description="Basic residues" evidence="8">
    <location>
        <begin position="487"/>
        <end position="503"/>
    </location>
</feature>
<evidence type="ECO:0000313" key="12">
    <source>
        <dbReference type="Proteomes" id="UP000016743"/>
    </source>
</evidence>
<feature type="transmembrane region" description="Helical" evidence="9">
    <location>
        <begin position="67"/>
        <end position="91"/>
    </location>
</feature>
<dbReference type="PANTHER" id="PTHR42718:SF9">
    <property type="entry name" value="MAJOR FACILITATOR SUPERFAMILY MULTIDRUG TRANSPORTER MFSC"/>
    <property type="match status" value="1"/>
</dbReference>
<comment type="similarity">
    <text evidence="2">Belongs to the major facilitator superfamily. EmrB family.</text>
</comment>
<feature type="transmembrane region" description="Helical" evidence="9">
    <location>
        <begin position="250"/>
        <end position="268"/>
    </location>
</feature>
<evidence type="ECO:0000256" key="8">
    <source>
        <dbReference type="SAM" id="MobiDB-lite"/>
    </source>
</evidence>
<keyword evidence="3" id="KW-0813">Transport</keyword>
<dbReference type="InterPro" id="IPR011701">
    <property type="entry name" value="MFS"/>
</dbReference>
<dbReference type="InterPro" id="IPR020846">
    <property type="entry name" value="MFS_dom"/>
</dbReference>
<dbReference type="GO" id="GO:0005886">
    <property type="term" value="C:plasma membrane"/>
    <property type="evidence" value="ECO:0007669"/>
    <property type="project" value="UniProtKB-SubCell"/>
</dbReference>